<accession>A0AB39QBG9</accession>
<dbReference type="InterPro" id="IPR043737">
    <property type="entry name" value="DUF5682"/>
</dbReference>
<sequence length="901" mass="94406">MLLGVRHHGPGSARAVRAALDAARPRVVLIEGPPEADALIPLAADEDMRPPVALLAHAVDEPGRSAFWPLAEFSPEWVAIRWALEHQVPARFIDLPATHTLAWGRQDEAALDVGVGGGREAEPGSDAQPGTDGGGHAGTDGGGQESGAADADGAGGGGDPRADVRVDPLAVLADAAGYDDPERWWEDVVEHRGVGDGDAFAPFLGLEEAMGALREVHGSGGHERDLVREAYMRLQVRAAQREFGDEVAVVCGAWHVPALRRRSSVAADKALLKGLPKVKADMTWVPWTYRRLARVSGYGAGIDSPGWYGHLFGAPDRPVERWMTKVAGLLRDEDRIVSSAHVIEAVRLAETLAAMRGRPLAGLSETTDAVRAVMCEGSDVPLALVHDRLVVGDLLGEVPQSAPAVPLQRDLDRIQRRLRLKPEALERELELDLRKENDAERSRLLHRLRLLGVEWGEPVASRGSTGTFRETWRLRWEPELSVRVAEAGVWGTTVFSAATAKAEADAVAAQDLADVTALAERCLLAELPDALPAVMRILADRAALDADVGHLAQALPALVRSLRYGDVRGTDTGALTEVAAGLAERIFVGLPPACTALDADAAEEMRRHVDAVHGAVGLLGDVVASGQVAASEASAAGRGTSGEVSASDRGAQSEAAVAGHGTQGEGDAPSDRGTPSGDGAQGESGTPSGHGAQGHGGIPGTAPVLGHGGLRKRWHRVLRVLSGRDVVPGVIRGRTVRLLLDDGELAQDEAARLMGLALSPGTPPGDAAAWIEGFVGGGSGGGMLLVHDERLLGLVDAWLTGVPAEAFTDVLPLLRRTFSAYEPGVRRTLGELVRRGPGERGGAGAGGSGIPGFAAELDLERADAVLPVVRLLLGLDQVEEDVENERGENGIGENDLVGATG</sequence>
<reference evidence="2" key="1">
    <citation type="submission" date="2024-07" db="EMBL/GenBank/DDBJ databases">
        <authorList>
            <person name="Yu S.T."/>
        </authorList>
    </citation>
    <scope>NUCLEOTIDE SEQUENCE</scope>
    <source>
        <strain evidence="2">R28</strain>
    </source>
</reference>
<dbReference type="EMBL" id="CP163439">
    <property type="protein sequence ID" value="XDQ40590.1"/>
    <property type="molecule type" value="Genomic_DNA"/>
</dbReference>
<feature type="region of interest" description="Disordered" evidence="1">
    <location>
        <begin position="632"/>
        <end position="706"/>
    </location>
</feature>
<feature type="region of interest" description="Disordered" evidence="1">
    <location>
        <begin position="114"/>
        <end position="163"/>
    </location>
</feature>
<dbReference type="RefSeq" id="WP_369175299.1">
    <property type="nucleotide sequence ID" value="NZ_CP163439.1"/>
</dbReference>
<dbReference type="Pfam" id="PF18934">
    <property type="entry name" value="DUF5682"/>
    <property type="match status" value="1"/>
</dbReference>
<evidence type="ECO:0000313" key="2">
    <source>
        <dbReference type="EMBL" id="XDQ40590.1"/>
    </source>
</evidence>
<evidence type="ECO:0000256" key="1">
    <source>
        <dbReference type="SAM" id="MobiDB-lite"/>
    </source>
</evidence>
<dbReference type="PANTHER" id="PTHR30634:SF14">
    <property type="match status" value="1"/>
</dbReference>
<feature type="compositionally biased region" description="Gly residues" evidence="1">
    <location>
        <begin position="131"/>
        <end position="145"/>
    </location>
</feature>
<dbReference type="AlphaFoldDB" id="A0AB39QBG9"/>
<dbReference type="PANTHER" id="PTHR30634">
    <property type="entry name" value="OUTER MEMBRANE LOLAB LIPOPROTEIN INSERTION APPARATUS"/>
    <property type="match status" value="1"/>
</dbReference>
<gene>
    <name evidence="2" type="ORF">AB5J49_29320</name>
</gene>
<protein>
    <submittedName>
        <fullName evidence="2">DUF5682 family protein</fullName>
    </submittedName>
</protein>
<name>A0AB39QBG9_9ACTN</name>
<proteinExistence type="predicted"/>
<dbReference type="InterPro" id="IPR050458">
    <property type="entry name" value="LolB"/>
</dbReference>
<organism evidence="2">
    <name type="scientific">Streptomyces sp. R28</name>
    <dbReference type="NCBI Taxonomy" id="3238628"/>
    <lineage>
        <taxon>Bacteria</taxon>
        <taxon>Bacillati</taxon>
        <taxon>Actinomycetota</taxon>
        <taxon>Actinomycetes</taxon>
        <taxon>Kitasatosporales</taxon>
        <taxon>Streptomycetaceae</taxon>
        <taxon>Streptomyces</taxon>
    </lineage>
</organism>